<dbReference type="InterPro" id="IPR003938">
    <property type="entry name" value="K_chnl_volt-dep_EAG/ELK/ERG"/>
</dbReference>
<feature type="transmembrane region" description="Helical" evidence="6">
    <location>
        <begin position="154"/>
        <end position="175"/>
    </location>
</feature>
<dbReference type="OMA" id="CQIAFVN"/>
<dbReference type="AlphaFoldDB" id="A0A078B4Q7"/>
<evidence type="ECO:0000256" key="4">
    <source>
        <dbReference type="ARBA" id="ARBA00023136"/>
    </source>
</evidence>
<feature type="region of interest" description="Disordered" evidence="5">
    <location>
        <begin position="996"/>
        <end position="1031"/>
    </location>
</feature>
<proteinExistence type="predicted"/>
<keyword evidence="9" id="KW-1185">Reference proteome</keyword>
<dbReference type="PANTHER" id="PTHR47823:SF9">
    <property type="entry name" value="CHROMOSOME UNDETERMINED SCAFFOLD_10, WHOLE GENOME SHOTGUN SEQUENCE"/>
    <property type="match status" value="1"/>
</dbReference>
<keyword evidence="3 6" id="KW-1133">Transmembrane helix</keyword>
<evidence type="ECO:0000259" key="7">
    <source>
        <dbReference type="Pfam" id="PF00520"/>
    </source>
</evidence>
<dbReference type="PRINTS" id="PR01463">
    <property type="entry name" value="EAGCHANLFMLY"/>
</dbReference>
<feature type="region of interest" description="Disordered" evidence="5">
    <location>
        <begin position="629"/>
        <end position="648"/>
    </location>
</feature>
<accession>A0A078B4Q7</accession>
<evidence type="ECO:0000256" key="2">
    <source>
        <dbReference type="ARBA" id="ARBA00022692"/>
    </source>
</evidence>
<feature type="compositionally biased region" description="Low complexity" evidence="5">
    <location>
        <begin position="1012"/>
        <end position="1024"/>
    </location>
</feature>
<dbReference type="PANTHER" id="PTHR47823">
    <property type="entry name" value="ION_TRANS DOMAIN-CONTAINING PROTEIN"/>
    <property type="match status" value="1"/>
</dbReference>
<dbReference type="Proteomes" id="UP000039865">
    <property type="component" value="Unassembled WGS sequence"/>
</dbReference>
<dbReference type="Pfam" id="PF00520">
    <property type="entry name" value="Ion_trans"/>
    <property type="match status" value="1"/>
</dbReference>
<evidence type="ECO:0000313" key="8">
    <source>
        <dbReference type="EMBL" id="CDW88503.1"/>
    </source>
</evidence>
<evidence type="ECO:0000256" key="5">
    <source>
        <dbReference type="SAM" id="MobiDB-lite"/>
    </source>
</evidence>
<dbReference type="Gene3D" id="1.10.287.70">
    <property type="match status" value="1"/>
</dbReference>
<evidence type="ECO:0000256" key="1">
    <source>
        <dbReference type="ARBA" id="ARBA00004141"/>
    </source>
</evidence>
<feature type="compositionally biased region" description="Polar residues" evidence="5">
    <location>
        <begin position="637"/>
        <end position="648"/>
    </location>
</feature>
<feature type="transmembrane region" description="Helical" evidence="6">
    <location>
        <begin position="80"/>
        <end position="101"/>
    </location>
</feature>
<evidence type="ECO:0000256" key="3">
    <source>
        <dbReference type="ARBA" id="ARBA00022989"/>
    </source>
</evidence>
<name>A0A078B4Q7_STYLE</name>
<feature type="transmembrane region" description="Helical" evidence="6">
    <location>
        <begin position="200"/>
        <end position="224"/>
    </location>
</feature>
<feature type="domain" description="Ion transport" evidence="7">
    <location>
        <begin position="43"/>
        <end position="304"/>
    </location>
</feature>
<feature type="transmembrane region" description="Helical" evidence="6">
    <location>
        <begin position="275"/>
        <end position="295"/>
    </location>
</feature>
<evidence type="ECO:0000256" key="6">
    <source>
        <dbReference type="SAM" id="Phobius"/>
    </source>
</evidence>
<dbReference type="InParanoid" id="A0A078B4Q7"/>
<feature type="transmembrane region" description="Helical" evidence="6">
    <location>
        <begin position="122"/>
        <end position="142"/>
    </location>
</feature>
<feature type="transmembrane region" description="Helical" evidence="6">
    <location>
        <begin position="48"/>
        <end position="68"/>
    </location>
</feature>
<organism evidence="8 9">
    <name type="scientific">Stylonychia lemnae</name>
    <name type="common">Ciliate</name>
    <dbReference type="NCBI Taxonomy" id="5949"/>
    <lineage>
        <taxon>Eukaryota</taxon>
        <taxon>Sar</taxon>
        <taxon>Alveolata</taxon>
        <taxon>Ciliophora</taxon>
        <taxon>Intramacronucleata</taxon>
        <taxon>Spirotrichea</taxon>
        <taxon>Stichotrichia</taxon>
        <taxon>Sporadotrichida</taxon>
        <taxon>Oxytrichidae</taxon>
        <taxon>Stylonychinae</taxon>
        <taxon>Stylonychia</taxon>
    </lineage>
</organism>
<keyword evidence="2 6" id="KW-0812">Transmembrane</keyword>
<dbReference type="GO" id="GO:0005249">
    <property type="term" value="F:voltage-gated potassium channel activity"/>
    <property type="evidence" value="ECO:0007669"/>
    <property type="project" value="InterPro"/>
</dbReference>
<feature type="transmembrane region" description="Helical" evidence="6">
    <location>
        <begin position="244"/>
        <end position="263"/>
    </location>
</feature>
<dbReference type="SUPFAM" id="SSF81324">
    <property type="entry name" value="Voltage-gated potassium channels"/>
    <property type="match status" value="1"/>
</dbReference>
<feature type="compositionally biased region" description="Polar residues" evidence="5">
    <location>
        <begin position="996"/>
        <end position="1011"/>
    </location>
</feature>
<protein>
    <submittedName>
        <fullName evidence="8">Cation channel family protein</fullName>
    </submittedName>
</protein>
<comment type="subcellular location">
    <subcellularLocation>
        <location evidence="1">Membrane</location>
        <topology evidence="1">Multi-pass membrane protein</topology>
    </subcellularLocation>
</comment>
<gene>
    <name evidence="8" type="primary">Contig9145.g9787</name>
    <name evidence="8" type="ORF">STYLEM_17624</name>
</gene>
<dbReference type="EMBL" id="CCKQ01016631">
    <property type="protein sequence ID" value="CDW88503.1"/>
    <property type="molecule type" value="Genomic_DNA"/>
</dbReference>
<dbReference type="InterPro" id="IPR005821">
    <property type="entry name" value="Ion_trans_dom"/>
</dbReference>
<keyword evidence="4 6" id="KW-0472">Membrane</keyword>
<reference evidence="8 9" key="1">
    <citation type="submission" date="2014-06" db="EMBL/GenBank/DDBJ databases">
        <authorList>
            <person name="Swart Estienne"/>
        </authorList>
    </citation>
    <scope>NUCLEOTIDE SEQUENCE [LARGE SCALE GENOMIC DNA]</scope>
    <source>
        <strain evidence="8 9">130c</strain>
    </source>
</reference>
<evidence type="ECO:0000313" key="9">
    <source>
        <dbReference type="Proteomes" id="UP000039865"/>
    </source>
</evidence>
<dbReference type="OrthoDB" id="297496at2759"/>
<dbReference type="GO" id="GO:0016020">
    <property type="term" value="C:membrane"/>
    <property type="evidence" value="ECO:0007669"/>
    <property type="project" value="UniProtKB-SubCell"/>
</dbReference>
<sequence>MHNTNIEQIQQHSELKQHGDVIQLVDNNNQHNFEKNWINPNNKVYEKWIFLLLFINLIWVQFTTPLRMSFEDKRSVFGPIAYGDMIVDVIYLIESILTFFIPDTSVEGEFIFNRKIVAKRYMMTWFLLDNLANFPYSLFKYYKRHQFDNDLQNFIYFNFAYTPRLFIIFLCLKLVRIRKAKKQLLKFLKWLGLGVDKRNLIMTLWTLILLLHLAGCFWGAVGLFNLDSNQNWIYAEEIQDDTPFVQYFTALYFATTAIMTVGYGDILPVNYWEKLFACIIFILGVAIFSFTLSTLSSQFSDLTKSVSKRQSRDNQINELRNRFGLSVEITKKIAYYFSHNYLDLLIPVKFEKDTIILREKRKPEEVLFILQGSMLGETDIYFKRVIYSYLKIQERVETFQALNNVYILMYDIETFMKMKILAELQILLAKEFNQMLEQQNNQALMKKQITNKEGEAYQTPDEVLASKLYAATIKKMDTIMSKNSDKSMEKIDLLKSQVLQEIKKDIDQEQVSNGKDASFSFGRMTNQDNSFYNIDNIRRTFSSAKKMTSRKKDYMQMDKYVLNDNEESKGSIGKDYYSLKNIESSTNRKIDSPNQLNYSPLENTPPKYFNHEIKIERFKLEDTVEEEEDVKSHDSFDSTSNAAKSQVTQTIKDSNELYGLLPVIKEGKYEDAGTDIEYDQNQTLKKSASQYEVNSSGDFKQSDLINSTIIKDNSVIRKLLQQSQSDLKIEPKDYSLDKNSFFYSSIDMKLTKNVQRFNQIVFIIKRSKLILNEYMNLFKNYLEKVDKKEKAMVNQQIIKTTRQAIEGVKKYLKVLAQLETQMHSPKVFLDIVDQIKNKVTDQNILMEKVDDYLEQLHNKYGKPQTVRELEELLIRQMKLMAINEVDERENEQDDSIYNEQEFLPQSFRSYNAISYNENARLIAEITEQDEQINLNDIPLTERVRNKNTNIKHNSDKESSIHQYSDLYKIDDSQYLGKLSSFRYEKNSQRSYLNQCSNQNRNTPLDLSSLGFTNSSSRQSNQNTNPDFGFTQLDRETFGHYQQNQQNNNNKRISDHSDSSLESKNFNIFGQKKNSLSINPTFQQKFTGPQIEKNPTIKKNMDINQQIRQQTTKVPPEQSKFVISTNGSFISKNPLNY</sequence>